<dbReference type="Gene3D" id="3.40.50.300">
    <property type="entry name" value="P-loop containing nucleotide triphosphate hydrolases"/>
    <property type="match status" value="2"/>
</dbReference>
<dbReference type="Proteomes" id="UP000289562">
    <property type="component" value="Unassembled WGS sequence"/>
</dbReference>
<feature type="domain" description="TraD/TraG TraM recognition site" evidence="3">
    <location>
        <begin position="564"/>
        <end position="663"/>
    </location>
</feature>
<keyword evidence="2" id="KW-0472">Membrane</keyword>
<dbReference type="InterPro" id="IPR027417">
    <property type="entry name" value="P-loop_NTPase"/>
</dbReference>
<feature type="coiled-coil region" evidence="1">
    <location>
        <begin position="385"/>
        <end position="419"/>
    </location>
</feature>
<feature type="transmembrane region" description="Helical" evidence="2">
    <location>
        <begin position="31"/>
        <end position="57"/>
    </location>
</feature>
<sequence length="718" mass="83098">MMKQPNSNNIFERTFSTKKAEEKRMSRYQQLMLIGVLFGVLLYPFLLAGILPLAVVFSIDKKDKQDHVYDFDYESFLQRRSSLFLLSALLLTVLNLFLFVSVIPRGYLSCYLLFPLNLLHTTLRFGFSTICALIVGGLGTGSWLIYYASFVEKRKVISKEERQQEILNSKEYQARLKNKYEESQKYTKEYQREYALAIVIKDVALRNKRLEELSKVLLLGTDEYGLSYVMAFKELNQHAILPATTGSGKTTLIQVFIEHAAKFSIPVIVIDGKGAFDTLKAVREIAEAYNRPFRSFVDHGDMRYNPVKNGNDVAVRDKLIGLAETESVYYSTAAKSLLMVTIQLIDEFKKTHPIERSLPFIQEYFLPRNVLKLFADRILEKNPKLFEMEIEVKAEKKTKEKAEKNNEENHNEFDLMMEEQEDSLEVEVVTLNPDTLRLLDFYYLIKQNMDYMSEKEQDIFNRLFVRYEHKKDPFYLYVTSENLQNNINMLLDSELGELFQTMGATDELDIKEVVNQNEILYISLDGLLYSEYISVLAQMIVGDINFFCSEVYKKAKEQQEIKDVLVIFDEPSSYLNDDFISLVNKGRGAGIHAIFSPQTMADVDRINIHLKNQLVGNVNTFFIGKTNAPNEIEFWGNVMGTYNDIDVTDVVTQEAGFSDASKLSWEGDKGTKRQVDRFKINPNRIRDLRQGEFVVYRTALNVREIPRVVYIRKPKVKE</sequence>
<accession>A0AB37VRN5</accession>
<dbReference type="Pfam" id="PF12696">
    <property type="entry name" value="TraG-D_C"/>
    <property type="match status" value="1"/>
</dbReference>
<evidence type="ECO:0000313" key="4">
    <source>
        <dbReference type="EMBL" id="RXU85901.1"/>
    </source>
</evidence>
<evidence type="ECO:0000313" key="5">
    <source>
        <dbReference type="Proteomes" id="UP000289562"/>
    </source>
</evidence>
<reference evidence="4 5" key="1">
    <citation type="submission" date="2017-12" db="EMBL/GenBank/DDBJ databases">
        <title>A pool of 800 enterococci isolated from chicken carcass rinse samples from New Zealand.</title>
        <authorList>
            <person name="Zhang J."/>
            <person name="Rogers L."/>
            <person name="Midwinter A."/>
            <person name="French N."/>
        </authorList>
    </citation>
    <scope>NUCLEOTIDE SEQUENCE [LARGE SCALE GENOMIC DNA]</scope>
    <source>
        <strain evidence="4 5">EN697</strain>
    </source>
</reference>
<evidence type="ECO:0000259" key="3">
    <source>
        <dbReference type="Pfam" id="PF12696"/>
    </source>
</evidence>
<protein>
    <submittedName>
        <fullName evidence="4">DUF87 domain-containing protein</fullName>
    </submittedName>
</protein>
<dbReference type="PANTHER" id="PTHR30121:SF6">
    <property type="entry name" value="SLR6007 PROTEIN"/>
    <property type="match status" value="1"/>
</dbReference>
<name>A0AB37VRN5_ENTFC</name>
<evidence type="ECO:0000256" key="1">
    <source>
        <dbReference type="SAM" id="Coils"/>
    </source>
</evidence>
<dbReference type="RefSeq" id="WP_096708971.1">
    <property type="nucleotide sequence ID" value="NZ_PJUX01000036.1"/>
</dbReference>
<dbReference type="PANTHER" id="PTHR30121">
    <property type="entry name" value="UNCHARACTERIZED PROTEIN YJGR-RELATED"/>
    <property type="match status" value="1"/>
</dbReference>
<keyword evidence="1" id="KW-0175">Coiled coil</keyword>
<dbReference type="InterPro" id="IPR032689">
    <property type="entry name" value="TraG-D_C"/>
</dbReference>
<dbReference type="InterPro" id="IPR051162">
    <property type="entry name" value="T4SS_component"/>
</dbReference>
<proteinExistence type="predicted"/>
<keyword evidence="2" id="KW-1133">Transmembrane helix</keyword>
<keyword evidence="2" id="KW-0812">Transmembrane</keyword>
<comment type="caution">
    <text evidence="4">The sequence shown here is derived from an EMBL/GenBank/DDBJ whole genome shotgun (WGS) entry which is preliminary data.</text>
</comment>
<feature type="transmembrane region" description="Helical" evidence="2">
    <location>
        <begin position="123"/>
        <end position="146"/>
    </location>
</feature>
<evidence type="ECO:0000256" key="2">
    <source>
        <dbReference type="SAM" id="Phobius"/>
    </source>
</evidence>
<dbReference type="SUPFAM" id="SSF52540">
    <property type="entry name" value="P-loop containing nucleoside triphosphate hydrolases"/>
    <property type="match status" value="1"/>
</dbReference>
<dbReference type="AlphaFoldDB" id="A0AB37VRN5"/>
<dbReference type="EMBL" id="PJVH01000036">
    <property type="protein sequence ID" value="RXU85901.1"/>
    <property type="molecule type" value="Genomic_DNA"/>
</dbReference>
<organism evidence="4 5">
    <name type="scientific">Enterococcus faecium</name>
    <name type="common">Streptococcus faecium</name>
    <dbReference type="NCBI Taxonomy" id="1352"/>
    <lineage>
        <taxon>Bacteria</taxon>
        <taxon>Bacillati</taxon>
        <taxon>Bacillota</taxon>
        <taxon>Bacilli</taxon>
        <taxon>Lactobacillales</taxon>
        <taxon>Enterococcaceae</taxon>
        <taxon>Enterococcus</taxon>
    </lineage>
</organism>
<feature type="transmembrane region" description="Helical" evidence="2">
    <location>
        <begin position="83"/>
        <end position="103"/>
    </location>
</feature>
<gene>
    <name evidence="4" type="ORF">CYQ77_10330</name>
</gene>